<name>A0A519BE30_9DELT</name>
<sequence>MWIYRMRRAGKPPTKSSKP</sequence>
<dbReference type="EMBL" id="SGBD01000001">
    <property type="protein sequence ID" value="RZD15525.1"/>
    <property type="molecule type" value="Genomic_DNA"/>
</dbReference>
<evidence type="ECO:0000259" key="1">
    <source>
        <dbReference type="Pfam" id="PF04046"/>
    </source>
</evidence>
<comment type="caution">
    <text evidence="2">The sequence shown here is derived from an EMBL/GenBank/DDBJ whole genome shotgun (WGS) entry which is preliminary data.</text>
</comment>
<dbReference type="AlphaFoldDB" id="A0A519BE30"/>
<dbReference type="Pfam" id="PF04046">
    <property type="entry name" value="PSP"/>
    <property type="match status" value="1"/>
</dbReference>
<reference evidence="2 3" key="1">
    <citation type="submission" date="2019-01" db="EMBL/GenBank/DDBJ databases">
        <title>Insights into ecological role of a new deltaproteobacterial order Candidatus Sinidesulfobacterales (Sva0485) by metagenomics and metatranscriptomics.</title>
        <authorList>
            <person name="Tan S."/>
            <person name="Liu J."/>
            <person name="Fang Y."/>
            <person name="Hedlund B.P."/>
            <person name="Lian Z.H."/>
            <person name="Huang L.Y."/>
            <person name="Li J.T."/>
            <person name="Huang L.N."/>
            <person name="Li W.J."/>
            <person name="Jiang H.C."/>
            <person name="Dong H.L."/>
            <person name="Shu W.S."/>
        </authorList>
    </citation>
    <scope>NUCLEOTIDE SEQUENCE [LARGE SCALE GENOMIC DNA]</scope>
    <source>
        <strain evidence="2">AP3</strain>
    </source>
</reference>
<protein>
    <recommendedName>
        <fullName evidence="1">PSP proline-rich domain-containing protein</fullName>
    </recommendedName>
</protein>
<evidence type="ECO:0000313" key="3">
    <source>
        <dbReference type="Proteomes" id="UP000320813"/>
    </source>
</evidence>
<feature type="domain" description="PSP proline-rich" evidence="1">
    <location>
        <begin position="2"/>
        <end position="13"/>
    </location>
</feature>
<accession>A0A519BE30</accession>
<proteinExistence type="predicted"/>
<dbReference type="InterPro" id="IPR006568">
    <property type="entry name" value="PSP_pro-rich"/>
</dbReference>
<evidence type="ECO:0000313" key="2">
    <source>
        <dbReference type="EMBL" id="RZD15525.1"/>
    </source>
</evidence>
<organism evidence="2 3">
    <name type="scientific">Candidatus Acidulodesulfobacterium ferriphilum</name>
    <dbReference type="NCBI Taxonomy" id="2597223"/>
    <lineage>
        <taxon>Bacteria</taxon>
        <taxon>Deltaproteobacteria</taxon>
        <taxon>Candidatus Acidulodesulfobacterales</taxon>
        <taxon>Candidatus Acidulodesulfobacterium</taxon>
    </lineage>
</organism>
<dbReference type="Proteomes" id="UP000320813">
    <property type="component" value="Unassembled WGS sequence"/>
</dbReference>
<gene>
    <name evidence="2" type="ORF">EVJ47_00680</name>
</gene>